<organism evidence="3 4">
    <name type="scientific">Litchfieldella anticariensis (strain DSM 16096 / CECT 5854 / CIP 108499 / LMG 22089 / FP35)</name>
    <name type="common">Halomonas anticariensis</name>
    <dbReference type="NCBI Taxonomy" id="1121939"/>
    <lineage>
        <taxon>Bacteria</taxon>
        <taxon>Pseudomonadati</taxon>
        <taxon>Pseudomonadota</taxon>
        <taxon>Gammaproteobacteria</taxon>
        <taxon>Oceanospirillales</taxon>
        <taxon>Halomonadaceae</taxon>
        <taxon>Litchfieldella</taxon>
    </lineage>
</organism>
<dbReference type="Proteomes" id="UP000014463">
    <property type="component" value="Unassembled WGS sequence"/>
</dbReference>
<proteinExistence type="predicted"/>
<evidence type="ECO:0000313" key="4">
    <source>
        <dbReference type="Proteomes" id="UP000014463"/>
    </source>
</evidence>
<reference evidence="3 4" key="1">
    <citation type="journal article" date="2013" name="Genome Announc.">
        <title>Draft genome sequence of the moderately halophilic gammaproteobacterium Halomonas anticariensis FP35.</title>
        <authorList>
            <person name="Tahrioui A."/>
            <person name="Quesada E."/>
            <person name="Llamas I."/>
        </authorList>
    </citation>
    <scope>NUCLEOTIDE SEQUENCE [LARGE SCALE GENOMIC DNA]</scope>
    <source>
        <strain evidence="4">DSM 16096 / CECT 5854 / LMG 22089 / FP35</strain>
    </source>
</reference>
<keyword evidence="2" id="KW-0812">Transmembrane</keyword>
<comment type="caution">
    <text evidence="3">The sequence shown here is derived from an EMBL/GenBank/DDBJ whole genome shotgun (WGS) entry which is preliminary data.</text>
</comment>
<evidence type="ECO:0000256" key="2">
    <source>
        <dbReference type="SAM" id="Phobius"/>
    </source>
</evidence>
<dbReference type="AlphaFoldDB" id="S2KN72"/>
<keyword evidence="2" id="KW-1133">Transmembrane helix</keyword>
<protein>
    <submittedName>
        <fullName evidence="3">Uncharacterized protein</fullName>
    </submittedName>
</protein>
<dbReference type="RefSeq" id="WP_016417099.1">
    <property type="nucleotide sequence ID" value="NZ_AUAB01000012.1"/>
</dbReference>
<keyword evidence="2" id="KW-0472">Membrane</keyword>
<name>S2KN72_LITA3</name>
<dbReference type="EMBL" id="ASTJ01000029">
    <property type="protein sequence ID" value="EPC01928.1"/>
    <property type="molecule type" value="Genomic_DNA"/>
</dbReference>
<dbReference type="STRING" id="1121939.L861_19960"/>
<feature type="transmembrane region" description="Helical" evidence="2">
    <location>
        <begin position="34"/>
        <end position="52"/>
    </location>
</feature>
<keyword evidence="4" id="KW-1185">Reference proteome</keyword>
<sequence length="188" mass="21501">MTLEGKISNDAKTKVNAPGSGESNMEIVRNKRKLAKIAIIVAVVTFSVYQFITPPITYKIDSRLIDINDTLKALSEKSGLKFFSVYSFRTNPQELSDTIPYEVYKTIRQSDMKVIHFHNGPNNQTAEFVMDRFLFPRWYYLYSESGLVEEEIVPSIEEAVKQQDGPPYFFCQKAEVPNWFFCAQNSGG</sequence>
<accession>S2KN72</accession>
<evidence type="ECO:0000313" key="3">
    <source>
        <dbReference type="EMBL" id="EPC01928.1"/>
    </source>
</evidence>
<gene>
    <name evidence="3" type="ORF">L861_19960</name>
</gene>
<evidence type="ECO:0000256" key="1">
    <source>
        <dbReference type="SAM" id="MobiDB-lite"/>
    </source>
</evidence>
<feature type="region of interest" description="Disordered" evidence="1">
    <location>
        <begin position="1"/>
        <end position="22"/>
    </location>
</feature>